<organism evidence="13 14">
    <name type="scientific">Aphanomyces stellatus</name>
    <dbReference type="NCBI Taxonomy" id="120398"/>
    <lineage>
        <taxon>Eukaryota</taxon>
        <taxon>Sar</taxon>
        <taxon>Stramenopiles</taxon>
        <taxon>Oomycota</taxon>
        <taxon>Saprolegniomycetes</taxon>
        <taxon>Saprolegniales</taxon>
        <taxon>Verrucalvaceae</taxon>
        <taxon>Aphanomyces</taxon>
    </lineage>
</organism>
<feature type="compositionally biased region" description="Acidic residues" evidence="9">
    <location>
        <begin position="10"/>
        <end position="19"/>
    </location>
</feature>
<evidence type="ECO:0000256" key="8">
    <source>
        <dbReference type="ARBA" id="ARBA00023242"/>
    </source>
</evidence>
<dbReference type="GO" id="GO:0046872">
    <property type="term" value="F:metal ion binding"/>
    <property type="evidence" value="ECO:0007669"/>
    <property type="project" value="UniProtKB-KW"/>
</dbReference>
<dbReference type="GO" id="GO:0005634">
    <property type="term" value="C:nucleus"/>
    <property type="evidence" value="ECO:0007669"/>
    <property type="project" value="UniProtKB-SubCell"/>
</dbReference>
<dbReference type="Gene3D" id="2.30.130.40">
    <property type="entry name" value="LON domain-like"/>
    <property type="match status" value="1"/>
</dbReference>
<feature type="domain" description="CULT" evidence="11">
    <location>
        <begin position="294"/>
        <end position="406"/>
    </location>
</feature>
<evidence type="ECO:0000256" key="4">
    <source>
        <dbReference type="ARBA" id="ARBA00014394"/>
    </source>
</evidence>
<reference evidence="12" key="2">
    <citation type="submission" date="2019-06" db="EMBL/GenBank/DDBJ databases">
        <title>Genomics analysis of Aphanomyces spp. identifies a new class of oomycete effector associated with host adaptation.</title>
        <authorList>
            <person name="Gaulin E."/>
        </authorList>
    </citation>
    <scope>NUCLEOTIDE SEQUENCE</scope>
    <source>
        <strain evidence="12">CBS 578.67</strain>
    </source>
</reference>
<dbReference type="SMART" id="SM00464">
    <property type="entry name" value="LON"/>
    <property type="match status" value="1"/>
</dbReference>
<evidence type="ECO:0000256" key="9">
    <source>
        <dbReference type="SAM" id="MobiDB-lite"/>
    </source>
</evidence>
<accession>A0A485K8D9</accession>
<evidence type="ECO:0000259" key="10">
    <source>
        <dbReference type="PROSITE" id="PS51787"/>
    </source>
</evidence>
<evidence type="ECO:0000256" key="3">
    <source>
        <dbReference type="ARBA" id="ARBA00005293"/>
    </source>
</evidence>
<evidence type="ECO:0000256" key="1">
    <source>
        <dbReference type="ARBA" id="ARBA00004123"/>
    </source>
</evidence>
<keyword evidence="14" id="KW-1185">Reference proteome</keyword>
<evidence type="ECO:0000256" key="7">
    <source>
        <dbReference type="ARBA" id="ARBA00022833"/>
    </source>
</evidence>
<dbReference type="EMBL" id="CAADRA010000144">
    <property type="protein sequence ID" value="VFT78875.1"/>
    <property type="molecule type" value="Genomic_DNA"/>
</dbReference>
<protein>
    <recommendedName>
        <fullName evidence="4">Protein cereblon</fullName>
    </recommendedName>
</protein>
<keyword evidence="6" id="KW-0833">Ubl conjugation pathway</keyword>
<keyword evidence="5" id="KW-0479">Metal-binding</keyword>
<dbReference type="Proteomes" id="UP000332933">
    <property type="component" value="Unassembled WGS sequence"/>
</dbReference>
<dbReference type="InterPro" id="IPR034750">
    <property type="entry name" value="CULT"/>
</dbReference>
<dbReference type="Pfam" id="PF02190">
    <property type="entry name" value="LON_substr_bdg"/>
    <property type="match status" value="1"/>
</dbReference>
<dbReference type="PANTHER" id="PTHR46732:SF8">
    <property type="entry name" value="ATP-DEPENDENT PROTEASE LA (LON) DOMAIN PROTEIN"/>
    <property type="match status" value="1"/>
</dbReference>
<comment type="similarity">
    <text evidence="3">Belongs to the CRBN family.</text>
</comment>
<feature type="domain" description="Lon N-terminal" evidence="10">
    <location>
        <begin position="72"/>
        <end position="294"/>
    </location>
</feature>
<dbReference type="InterPro" id="IPR046336">
    <property type="entry name" value="Lon_prtase_N_sf"/>
</dbReference>
<dbReference type="OrthoDB" id="267517at2759"/>
<dbReference type="CDD" id="cd15777">
    <property type="entry name" value="CRBN_C_like"/>
    <property type="match status" value="1"/>
</dbReference>
<keyword evidence="8" id="KW-0539">Nucleus</keyword>
<dbReference type="PROSITE" id="PS51787">
    <property type="entry name" value="LON_N"/>
    <property type="match status" value="1"/>
</dbReference>
<evidence type="ECO:0000313" key="13">
    <source>
        <dbReference type="EMBL" id="VFT78875.1"/>
    </source>
</evidence>
<dbReference type="AlphaFoldDB" id="A0A485K8D9"/>
<evidence type="ECO:0000256" key="6">
    <source>
        <dbReference type="ARBA" id="ARBA00022786"/>
    </source>
</evidence>
<keyword evidence="7" id="KW-0862">Zinc</keyword>
<comment type="pathway">
    <text evidence="2">Protein modification; protein ubiquitination.</text>
</comment>
<feature type="region of interest" description="Disordered" evidence="9">
    <location>
        <begin position="1"/>
        <end position="33"/>
    </location>
</feature>
<feature type="compositionally biased region" description="Polar residues" evidence="9">
    <location>
        <begin position="22"/>
        <end position="31"/>
    </location>
</feature>
<evidence type="ECO:0000259" key="11">
    <source>
        <dbReference type="PROSITE" id="PS51788"/>
    </source>
</evidence>
<dbReference type="Pfam" id="PF03226">
    <property type="entry name" value="Yippee-Mis18"/>
    <property type="match status" value="1"/>
</dbReference>
<gene>
    <name evidence="13" type="primary">Aste57867_1663</name>
    <name evidence="12" type="ORF">As57867_001661</name>
    <name evidence="13" type="ORF">ASTE57867_1663</name>
</gene>
<comment type="subcellular location">
    <subcellularLocation>
        <location evidence="1">Nucleus</location>
    </subcellularLocation>
</comment>
<dbReference type="PROSITE" id="PS51788">
    <property type="entry name" value="CULT"/>
    <property type="match status" value="1"/>
</dbReference>
<dbReference type="UniPathway" id="UPA00143"/>
<dbReference type="InterPro" id="IPR015947">
    <property type="entry name" value="PUA-like_sf"/>
</dbReference>
<dbReference type="InterPro" id="IPR004910">
    <property type="entry name" value="Yippee/Mis18/Cereblon"/>
</dbReference>
<sequence>MNAAAAVFSSDEDDMESWDMENTSAASSSLNEDQEDLDNIDPFVVDHSYLGDDMAVMRSKSTYFTPGTTMSMPLVLLPDLVIFPGETLPLRMLSTSTLQLITTRLRDGNDFFALINTNHLHHVGTVIQIERVYEQGDMHLSIVGRGRQRFELVERVQIHSLGHFLEGIFAQVRILPDYHAIPSPVALPSSSPSRRKRPRPRMIAYWGPAQYALFDGPSLVYQAKSILLQSVEWHAFTGSQPSTLTSSSPSDPTRFSYWLAAHLNLSLLDRQRFLATSCAIGRLRALIAWLQQQTSLIQCAGCATTLADTRDIFLQQDAVDGSPVSTFVNPHGSIHQILTMHSVPMTLVRPHGEPTLADTWFPGYTWQCISCRTCANFLGWRYEAAPMLLDDPHPRVFFGLLRNAIC</sequence>
<dbReference type="FunFam" id="2.170.150.20:FF:000007">
    <property type="entry name" value="Protein cereblon"/>
    <property type="match status" value="1"/>
</dbReference>
<evidence type="ECO:0000313" key="12">
    <source>
        <dbReference type="EMBL" id="KAF0718494.1"/>
    </source>
</evidence>
<evidence type="ECO:0000313" key="14">
    <source>
        <dbReference type="Proteomes" id="UP000332933"/>
    </source>
</evidence>
<dbReference type="PANTHER" id="PTHR46732">
    <property type="entry name" value="ATP-DEPENDENT PROTEASE LA (LON) DOMAIN PROTEIN"/>
    <property type="match status" value="1"/>
</dbReference>
<name>A0A485K8D9_9STRA</name>
<evidence type="ECO:0000256" key="5">
    <source>
        <dbReference type="ARBA" id="ARBA00022723"/>
    </source>
</evidence>
<dbReference type="GO" id="GO:0016567">
    <property type="term" value="P:protein ubiquitination"/>
    <property type="evidence" value="ECO:0007669"/>
    <property type="project" value="UniProtKB-UniPathway"/>
</dbReference>
<dbReference type="InterPro" id="IPR003111">
    <property type="entry name" value="Lon_prtase_N"/>
</dbReference>
<dbReference type="SUPFAM" id="SSF88697">
    <property type="entry name" value="PUA domain-like"/>
    <property type="match status" value="1"/>
</dbReference>
<reference evidence="13 14" key="1">
    <citation type="submission" date="2019-03" db="EMBL/GenBank/DDBJ databases">
        <authorList>
            <person name="Gaulin E."/>
            <person name="Dumas B."/>
        </authorList>
    </citation>
    <scope>NUCLEOTIDE SEQUENCE [LARGE SCALE GENOMIC DNA]</scope>
    <source>
        <strain evidence="13">CBS 568.67</strain>
    </source>
</reference>
<dbReference type="Gene3D" id="1.20.58.1480">
    <property type="match status" value="1"/>
</dbReference>
<dbReference type="Gene3D" id="2.170.150.20">
    <property type="entry name" value="Peptide methionine sulfoxide reductase"/>
    <property type="match status" value="1"/>
</dbReference>
<dbReference type="EMBL" id="VJMH01000144">
    <property type="protein sequence ID" value="KAF0718494.1"/>
    <property type="molecule type" value="Genomic_DNA"/>
</dbReference>
<evidence type="ECO:0000256" key="2">
    <source>
        <dbReference type="ARBA" id="ARBA00004906"/>
    </source>
</evidence>
<proteinExistence type="inferred from homology"/>